<keyword evidence="1" id="KW-0614">Plasmid</keyword>
<name>A0A7G5F648_9ENTR</name>
<sequence length="45" mass="5085">MLARENMTITWVILLLYRHCHDSAGAVCHPGRAGVAALCHFVMRY</sequence>
<geneLocation type="plasmid" evidence="1">
    <name>pL21-1NR</name>
</geneLocation>
<organism evidence="1">
    <name type="scientific">Leclercia adecarboxylata</name>
    <dbReference type="NCBI Taxonomy" id="83655"/>
    <lineage>
        <taxon>Bacteria</taxon>
        <taxon>Pseudomonadati</taxon>
        <taxon>Pseudomonadota</taxon>
        <taxon>Gammaproteobacteria</taxon>
        <taxon>Enterobacterales</taxon>
        <taxon>Enterobacteriaceae</taxon>
        <taxon>Leclercia</taxon>
    </lineage>
</organism>
<protein>
    <submittedName>
        <fullName evidence="1">Uncharacterized protein</fullName>
    </submittedName>
</protein>
<reference evidence="1" key="1">
    <citation type="submission" date="2019-09" db="EMBL/GenBank/DDBJ databases">
        <authorList>
            <person name="Zhou D."/>
            <person name="Xu Y."/>
        </authorList>
    </citation>
    <scope>NUCLEOTIDE SEQUENCE</scope>
    <source>
        <strain evidence="1">L21</strain>
        <plasmid evidence="1">pL21-1NR</plasmid>
    </source>
</reference>
<evidence type="ECO:0000313" key="1">
    <source>
        <dbReference type="EMBL" id="QMV81723.1"/>
    </source>
</evidence>
<dbReference type="EMBL" id="MN423365">
    <property type="protein sequence ID" value="QMV81723.1"/>
    <property type="molecule type" value="Genomic_DNA"/>
</dbReference>
<proteinExistence type="predicted"/>
<dbReference type="AlphaFoldDB" id="A0A7G5F648"/>
<accession>A0A7G5F648</accession>